<dbReference type="AlphaFoldDB" id="A0A0E9P805"/>
<organism evidence="1">
    <name type="scientific">Anguilla anguilla</name>
    <name type="common">European freshwater eel</name>
    <name type="synonym">Muraena anguilla</name>
    <dbReference type="NCBI Taxonomy" id="7936"/>
    <lineage>
        <taxon>Eukaryota</taxon>
        <taxon>Metazoa</taxon>
        <taxon>Chordata</taxon>
        <taxon>Craniata</taxon>
        <taxon>Vertebrata</taxon>
        <taxon>Euteleostomi</taxon>
        <taxon>Actinopterygii</taxon>
        <taxon>Neopterygii</taxon>
        <taxon>Teleostei</taxon>
        <taxon>Anguilliformes</taxon>
        <taxon>Anguillidae</taxon>
        <taxon>Anguilla</taxon>
    </lineage>
</organism>
<proteinExistence type="predicted"/>
<accession>A0A0E9P805</accession>
<reference evidence="1" key="2">
    <citation type="journal article" date="2015" name="Fish Shellfish Immunol.">
        <title>Early steps in the European eel (Anguilla anguilla)-Vibrio vulnificus interaction in the gills: Role of the RtxA13 toxin.</title>
        <authorList>
            <person name="Callol A."/>
            <person name="Pajuelo D."/>
            <person name="Ebbesson L."/>
            <person name="Teles M."/>
            <person name="MacKenzie S."/>
            <person name="Amaro C."/>
        </authorList>
    </citation>
    <scope>NUCLEOTIDE SEQUENCE</scope>
</reference>
<reference evidence="1" key="1">
    <citation type="submission" date="2014-11" db="EMBL/GenBank/DDBJ databases">
        <authorList>
            <person name="Amaro Gonzalez C."/>
        </authorList>
    </citation>
    <scope>NUCLEOTIDE SEQUENCE</scope>
</reference>
<sequence>MGTCVEGEESSSPFRMAANPYPEWTGEYLCLICWNQKYIHMKCSPSPAEGGLSSLGMWIEPGWSVTWPQRCSLIYLEWRFRSLTDSLCGT</sequence>
<name>A0A0E9P805_ANGAN</name>
<protein>
    <submittedName>
        <fullName evidence="1">Uncharacterized protein</fullName>
    </submittedName>
</protein>
<dbReference type="EMBL" id="GBXM01108155">
    <property type="protein sequence ID" value="JAH00422.1"/>
    <property type="molecule type" value="Transcribed_RNA"/>
</dbReference>
<evidence type="ECO:0000313" key="1">
    <source>
        <dbReference type="EMBL" id="JAH00422.1"/>
    </source>
</evidence>